<evidence type="ECO:0008006" key="3">
    <source>
        <dbReference type="Google" id="ProtNLM"/>
    </source>
</evidence>
<proteinExistence type="predicted"/>
<dbReference type="Proteomes" id="UP001607302">
    <property type="component" value="Unassembled WGS sequence"/>
</dbReference>
<dbReference type="EMBL" id="JAUDFV010000173">
    <property type="protein sequence ID" value="KAL2711807.1"/>
    <property type="molecule type" value="Genomic_DNA"/>
</dbReference>
<name>A0ABD1ZUE7_VESSQ</name>
<protein>
    <recommendedName>
        <fullName evidence="3">C2H2-type domain-containing protein</fullName>
    </recommendedName>
</protein>
<keyword evidence="2" id="KW-1185">Reference proteome</keyword>
<sequence length="149" mass="17245">MLLLNPIQQFHQTAMSVLSATPRQLPHTREMPIPKDPLGIFIEPTWKARLRRLLDEAARNDGLELARSAAAAFKELRHAVATIYLSRWLLLPGCRHSGKLGMFRPHNWIVFRTRPSTWEEKRDTEGEEKENCKVCKIEFTDDVHIISPH</sequence>
<evidence type="ECO:0000313" key="1">
    <source>
        <dbReference type="EMBL" id="KAL2711807.1"/>
    </source>
</evidence>
<comment type="caution">
    <text evidence="1">The sequence shown here is derived from an EMBL/GenBank/DDBJ whole genome shotgun (WGS) entry which is preliminary data.</text>
</comment>
<accession>A0ABD1ZUE7</accession>
<evidence type="ECO:0000313" key="2">
    <source>
        <dbReference type="Proteomes" id="UP001607302"/>
    </source>
</evidence>
<gene>
    <name evidence="1" type="ORF">V1478_018828</name>
</gene>
<dbReference type="AlphaFoldDB" id="A0ABD1ZUE7"/>
<reference evidence="1 2" key="1">
    <citation type="journal article" date="2024" name="Ann. Entomol. Soc. Am.">
        <title>Genomic analyses of the southern and eastern yellowjacket wasps (Hymenoptera: Vespidae) reveal evolutionary signatures of social life.</title>
        <authorList>
            <person name="Catto M.A."/>
            <person name="Caine P.B."/>
            <person name="Orr S.E."/>
            <person name="Hunt B.G."/>
            <person name="Goodisman M.A.D."/>
        </authorList>
    </citation>
    <scope>NUCLEOTIDE SEQUENCE [LARGE SCALE GENOMIC DNA]</scope>
    <source>
        <strain evidence="1">233</strain>
        <tissue evidence="1">Head and thorax</tissue>
    </source>
</reference>
<organism evidence="1 2">
    <name type="scientific">Vespula squamosa</name>
    <name type="common">Southern yellow jacket</name>
    <name type="synonym">Wasp</name>
    <dbReference type="NCBI Taxonomy" id="30214"/>
    <lineage>
        <taxon>Eukaryota</taxon>
        <taxon>Metazoa</taxon>
        <taxon>Ecdysozoa</taxon>
        <taxon>Arthropoda</taxon>
        <taxon>Hexapoda</taxon>
        <taxon>Insecta</taxon>
        <taxon>Pterygota</taxon>
        <taxon>Neoptera</taxon>
        <taxon>Endopterygota</taxon>
        <taxon>Hymenoptera</taxon>
        <taxon>Apocrita</taxon>
        <taxon>Aculeata</taxon>
        <taxon>Vespoidea</taxon>
        <taxon>Vespidae</taxon>
        <taxon>Vespinae</taxon>
        <taxon>Vespula</taxon>
    </lineage>
</organism>